<dbReference type="Proteomes" id="UP000004691">
    <property type="component" value="Unassembled WGS sequence"/>
</dbReference>
<protein>
    <recommendedName>
        <fullName evidence="2">TNT domain-containing protein</fullName>
    </recommendedName>
</protein>
<evidence type="ECO:0000259" key="2">
    <source>
        <dbReference type="Pfam" id="PF14021"/>
    </source>
</evidence>
<dbReference type="Pfam" id="PF14021">
    <property type="entry name" value="TNT"/>
    <property type="match status" value="1"/>
</dbReference>
<evidence type="ECO:0000313" key="4">
    <source>
        <dbReference type="Proteomes" id="UP000004691"/>
    </source>
</evidence>
<dbReference type="OrthoDB" id="6957847at2"/>
<proteinExistence type="predicted"/>
<organism evidence="3 4">
    <name type="scientific">Saccharomonospora xinjiangensis XJ-54</name>
    <dbReference type="NCBI Taxonomy" id="882086"/>
    <lineage>
        <taxon>Bacteria</taxon>
        <taxon>Bacillati</taxon>
        <taxon>Actinomycetota</taxon>
        <taxon>Actinomycetes</taxon>
        <taxon>Pseudonocardiales</taxon>
        <taxon>Pseudonocardiaceae</taxon>
        <taxon>Saccharomonospora</taxon>
    </lineage>
</organism>
<dbReference type="AlphaFoldDB" id="I0V7D0"/>
<dbReference type="STRING" id="882086.SacxiDRAFT_3841"/>
<accession>I0V7D0</accession>
<dbReference type="eggNOG" id="COG0457">
    <property type="taxonomic scope" value="Bacteria"/>
</dbReference>
<dbReference type="EMBL" id="JH636049">
    <property type="protein sequence ID" value="EID56033.1"/>
    <property type="molecule type" value="Genomic_DNA"/>
</dbReference>
<evidence type="ECO:0000256" key="1">
    <source>
        <dbReference type="SAM" id="MobiDB-lite"/>
    </source>
</evidence>
<dbReference type="InterPro" id="IPR025331">
    <property type="entry name" value="TNT"/>
</dbReference>
<evidence type="ECO:0000313" key="3">
    <source>
        <dbReference type="EMBL" id="EID56033.1"/>
    </source>
</evidence>
<feature type="region of interest" description="Disordered" evidence="1">
    <location>
        <begin position="256"/>
        <end position="275"/>
    </location>
</feature>
<name>I0V7D0_9PSEU</name>
<dbReference type="SUPFAM" id="SSF160424">
    <property type="entry name" value="BH3703-like"/>
    <property type="match status" value="1"/>
</dbReference>
<sequence length="386" mass="43784">MNDALEDLLEGERKIEERELLGKIGTMVAHFVPVDWAVVTLAYRAMGEHTELSVLVRRATDYNLYSWTPPAVVAEHLDKLRAVMYRRGRGTWFELTGMVAVNSDIDVRYWWDDNPNWREEPPVSALVEELERFPRDAVMVPEWMADRLSRPVIATLEDAVYYGDVERRVEGELAELGVDPRFYRIRDVADGAWCMVPTEYSAPGVPGSAERPRWAVFLAFGGKQLARAEFATFQQAVRYFFGHLVLHLTAFRDERAPDENRPTEEWPIQPVGGDRGLDNYSGKKLITVTPGTEIDRYGDLFGNTVFAARTEFPYRSQPAEEADLPYRIYRVHHSIRAVMGQVVASHDQPGGGTAYVLERPLNELLYSGALVEITQATTRAADDDTD</sequence>
<dbReference type="GO" id="GO:0050135">
    <property type="term" value="F:NADP+ nucleosidase activity"/>
    <property type="evidence" value="ECO:0007669"/>
    <property type="project" value="InterPro"/>
</dbReference>
<feature type="domain" description="TNT" evidence="2">
    <location>
        <begin position="287"/>
        <end position="373"/>
    </location>
</feature>
<dbReference type="InterPro" id="IPR036170">
    <property type="entry name" value="YezG-like_sf"/>
</dbReference>
<dbReference type="RefSeq" id="WP_006240255.1">
    <property type="nucleotide sequence ID" value="NZ_JH636049.1"/>
</dbReference>
<dbReference type="HOGENOM" id="CLU_031021_0_0_11"/>
<keyword evidence="4" id="KW-1185">Reference proteome</keyword>
<reference evidence="3 4" key="1">
    <citation type="submission" date="2012-01" db="EMBL/GenBank/DDBJ databases">
        <title>Improved High-Quality Draft sequence of Saccharomonospora xinjiangensis XJ-54.</title>
        <authorList>
            <consortium name="US DOE Joint Genome Institute"/>
            <person name="Lucas S."/>
            <person name="Han J."/>
            <person name="Lapidus A."/>
            <person name="Cheng J.-F."/>
            <person name="Goodwin L."/>
            <person name="Pitluck S."/>
            <person name="Peters L."/>
            <person name="Mikhailova N."/>
            <person name="Teshima H."/>
            <person name="Detter J.C."/>
            <person name="Han C."/>
            <person name="Tapia R."/>
            <person name="Land M."/>
            <person name="Hauser L."/>
            <person name="Kyrpides N."/>
            <person name="Ivanova N."/>
            <person name="Pagani I."/>
            <person name="Brambilla E.-M."/>
            <person name="Klenk H.-P."/>
            <person name="Woyke T."/>
        </authorList>
    </citation>
    <scope>NUCLEOTIDE SEQUENCE [LARGE SCALE GENOMIC DNA]</scope>
    <source>
        <strain evidence="3 4">XJ-54</strain>
    </source>
</reference>
<gene>
    <name evidence="3" type="ORF">SacxiDRAFT_3841</name>
</gene>